<dbReference type="OrthoDB" id="4746440at2"/>
<dbReference type="Gene3D" id="1.10.357.10">
    <property type="entry name" value="Tetracycline Repressor, domain 2"/>
    <property type="match status" value="1"/>
</dbReference>
<gene>
    <name evidence="4" type="ORF">AHOG_13220</name>
</gene>
<dbReference type="InterPro" id="IPR009057">
    <property type="entry name" value="Homeodomain-like_sf"/>
</dbReference>
<dbReference type="InterPro" id="IPR050109">
    <property type="entry name" value="HTH-type_TetR-like_transc_reg"/>
</dbReference>
<proteinExistence type="predicted"/>
<dbReference type="GO" id="GO:0003700">
    <property type="term" value="F:DNA-binding transcription factor activity"/>
    <property type="evidence" value="ECO:0007669"/>
    <property type="project" value="TreeGrafter"/>
</dbReference>
<name>A0A221W3R0_9PSEU</name>
<dbReference type="EMBL" id="CP022521">
    <property type="protein sequence ID" value="ASO20287.1"/>
    <property type="molecule type" value="Genomic_DNA"/>
</dbReference>
<dbReference type="InterPro" id="IPR023772">
    <property type="entry name" value="DNA-bd_HTH_TetR-type_CS"/>
</dbReference>
<evidence type="ECO:0000313" key="5">
    <source>
        <dbReference type="Proteomes" id="UP000204221"/>
    </source>
</evidence>
<evidence type="ECO:0000256" key="1">
    <source>
        <dbReference type="ARBA" id="ARBA00023015"/>
    </source>
</evidence>
<keyword evidence="1" id="KW-0805">Transcription regulation</keyword>
<dbReference type="PANTHER" id="PTHR30055:SF234">
    <property type="entry name" value="HTH-TYPE TRANSCRIPTIONAL REGULATOR BETI"/>
    <property type="match status" value="1"/>
</dbReference>
<dbReference type="KEGG" id="ahg:AHOG_13220"/>
<dbReference type="InterPro" id="IPR001647">
    <property type="entry name" value="HTH_TetR"/>
</dbReference>
<keyword evidence="5" id="KW-1185">Reference proteome</keyword>
<reference evidence="4 5" key="1">
    <citation type="submission" date="2017-07" db="EMBL/GenBank/DDBJ databases">
        <title>Complete genome sequence of Actinoalloteichus hoggarensis DSM 45943, type strain of Actinoalloteichus hoggarensis.</title>
        <authorList>
            <person name="Ruckert C."/>
            <person name="Nouioui I."/>
            <person name="Willmese J."/>
            <person name="van Wezel G."/>
            <person name="Klenk H.-P."/>
            <person name="Kalinowski J."/>
            <person name="Zotchev S.B."/>
        </authorList>
    </citation>
    <scope>NUCLEOTIDE SEQUENCE [LARGE SCALE GENOMIC DNA]</scope>
    <source>
        <strain evidence="4 5">DSM 45943</strain>
    </source>
</reference>
<dbReference type="PROSITE" id="PS01081">
    <property type="entry name" value="HTH_TETR_1"/>
    <property type="match status" value="1"/>
</dbReference>
<dbReference type="PROSITE" id="PS50977">
    <property type="entry name" value="HTH_TETR_2"/>
    <property type="match status" value="1"/>
</dbReference>
<dbReference type="SUPFAM" id="SSF46689">
    <property type="entry name" value="Homeodomain-like"/>
    <property type="match status" value="1"/>
</dbReference>
<protein>
    <submittedName>
        <fullName evidence="4">Transcriptional regulator BetI</fullName>
    </submittedName>
</protein>
<evidence type="ECO:0000256" key="2">
    <source>
        <dbReference type="ARBA" id="ARBA00023125"/>
    </source>
</evidence>
<dbReference type="PRINTS" id="PR00455">
    <property type="entry name" value="HTHTETR"/>
</dbReference>
<organism evidence="4 5">
    <name type="scientific">Actinoalloteichus hoggarensis</name>
    <dbReference type="NCBI Taxonomy" id="1470176"/>
    <lineage>
        <taxon>Bacteria</taxon>
        <taxon>Bacillati</taxon>
        <taxon>Actinomycetota</taxon>
        <taxon>Actinomycetes</taxon>
        <taxon>Pseudonocardiales</taxon>
        <taxon>Pseudonocardiaceae</taxon>
        <taxon>Actinoalloteichus</taxon>
    </lineage>
</organism>
<evidence type="ECO:0000256" key="3">
    <source>
        <dbReference type="ARBA" id="ARBA00023163"/>
    </source>
</evidence>
<dbReference type="PANTHER" id="PTHR30055">
    <property type="entry name" value="HTH-TYPE TRANSCRIPTIONAL REGULATOR RUTR"/>
    <property type="match status" value="1"/>
</dbReference>
<dbReference type="Proteomes" id="UP000204221">
    <property type="component" value="Chromosome"/>
</dbReference>
<keyword evidence="2" id="KW-0238">DNA-binding</keyword>
<dbReference type="RefSeq" id="WP_093941638.1">
    <property type="nucleotide sequence ID" value="NZ_CP022521.1"/>
</dbReference>
<keyword evidence="3" id="KW-0804">Transcription</keyword>
<sequence length="194" mass="21030">MAPSDPPTLRERRQQRVRESIITAARELFAEHGFDQVTVTDIAARAEVGRATFFRYFGDKQEVVFAAEGGKSMTAEATHTPAPEAIGDSLPAALAYVRRVVVAFTAELVEDPEAYTEHERLVAEQPELLARSLTKQRRHVTELVELLTDNGAEPATASLAAELGIACFHAGRTAADDEPSRLTAAVDAAFARLA</sequence>
<dbReference type="GO" id="GO:0000976">
    <property type="term" value="F:transcription cis-regulatory region binding"/>
    <property type="evidence" value="ECO:0007669"/>
    <property type="project" value="TreeGrafter"/>
</dbReference>
<dbReference type="AlphaFoldDB" id="A0A221W3R0"/>
<dbReference type="Pfam" id="PF00440">
    <property type="entry name" value="TetR_N"/>
    <property type="match status" value="1"/>
</dbReference>
<accession>A0A221W3R0</accession>
<evidence type="ECO:0000313" key="4">
    <source>
        <dbReference type="EMBL" id="ASO20287.1"/>
    </source>
</evidence>